<dbReference type="Gene3D" id="3.40.50.1110">
    <property type="entry name" value="SGNH hydrolase"/>
    <property type="match status" value="1"/>
</dbReference>
<dbReference type="InterPro" id="IPR013830">
    <property type="entry name" value="SGNH_hydro"/>
</dbReference>
<name>A0A6J6VLH7_9ZZZZ</name>
<dbReference type="SUPFAM" id="SSF52266">
    <property type="entry name" value="SGNH hydrolase"/>
    <property type="match status" value="1"/>
</dbReference>
<evidence type="ECO:0000313" key="2">
    <source>
        <dbReference type="EMBL" id="CAB4771287.1"/>
    </source>
</evidence>
<feature type="domain" description="SGNH hydrolase-type esterase" evidence="1">
    <location>
        <begin position="36"/>
        <end position="201"/>
    </location>
</feature>
<dbReference type="AlphaFoldDB" id="A0A6J6VLH7"/>
<dbReference type="PANTHER" id="PTHR30383">
    <property type="entry name" value="THIOESTERASE 1/PROTEASE 1/LYSOPHOSPHOLIPASE L1"/>
    <property type="match status" value="1"/>
</dbReference>
<protein>
    <submittedName>
        <fullName evidence="2">Unannotated protein</fullName>
    </submittedName>
</protein>
<dbReference type="EMBL" id="CAFBOT010000005">
    <property type="protein sequence ID" value="CAB4980442.1"/>
    <property type="molecule type" value="Genomic_DNA"/>
</dbReference>
<sequence length="238" mass="25904">MIGKRFAAACCAVVLVISFGQASGSSAATEQRTLLVLGDSLTWGTAYKGFGNVVPQLQALGTFEKVIVDGVHARNISGPARTSRNGVKTYKEYIKKGMVPDAVIVALGSNDLQQSPKASFYLREIRELLKLIGPRPVVWVNVYRSDSPSYPKRSATFNEALLDATSEFPNLTILDWSTELTANPKWLAFDKLHLQPIGYRARATMYVQAASELWNILVPPPTTAPETTVVETTTTIAG</sequence>
<dbReference type="InterPro" id="IPR051532">
    <property type="entry name" value="Ester_Hydrolysis_Enzymes"/>
</dbReference>
<dbReference type="EMBL" id="CAEZZM010000176">
    <property type="protein sequence ID" value="CAB4771287.1"/>
    <property type="molecule type" value="Genomic_DNA"/>
</dbReference>
<proteinExistence type="predicted"/>
<accession>A0A6J6VLH7</accession>
<gene>
    <name evidence="2" type="ORF">UFOPK2872_01170</name>
    <name evidence="3" type="ORF">UFOPK4000_00068</name>
</gene>
<dbReference type="InterPro" id="IPR036514">
    <property type="entry name" value="SGNH_hydro_sf"/>
</dbReference>
<reference evidence="2" key="1">
    <citation type="submission" date="2020-05" db="EMBL/GenBank/DDBJ databases">
        <authorList>
            <person name="Chiriac C."/>
            <person name="Salcher M."/>
            <person name="Ghai R."/>
            <person name="Kavagutti S V."/>
        </authorList>
    </citation>
    <scope>NUCLEOTIDE SEQUENCE</scope>
</reference>
<organism evidence="2">
    <name type="scientific">freshwater metagenome</name>
    <dbReference type="NCBI Taxonomy" id="449393"/>
    <lineage>
        <taxon>unclassified sequences</taxon>
        <taxon>metagenomes</taxon>
        <taxon>ecological metagenomes</taxon>
    </lineage>
</organism>
<evidence type="ECO:0000259" key="1">
    <source>
        <dbReference type="Pfam" id="PF13472"/>
    </source>
</evidence>
<evidence type="ECO:0000313" key="3">
    <source>
        <dbReference type="EMBL" id="CAB4980442.1"/>
    </source>
</evidence>
<dbReference type="PANTHER" id="PTHR30383:SF5">
    <property type="entry name" value="SGNH HYDROLASE-TYPE ESTERASE DOMAIN-CONTAINING PROTEIN"/>
    <property type="match status" value="1"/>
</dbReference>
<dbReference type="Pfam" id="PF13472">
    <property type="entry name" value="Lipase_GDSL_2"/>
    <property type="match status" value="1"/>
</dbReference>
<dbReference type="GO" id="GO:0004622">
    <property type="term" value="F:phosphatidylcholine lysophospholipase activity"/>
    <property type="evidence" value="ECO:0007669"/>
    <property type="project" value="TreeGrafter"/>
</dbReference>